<keyword evidence="3" id="KW-1185">Reference proteome</keyword>
<evidence type="ECO:0000259" key="1">
    <source>
        <dbReference type="Pfam" id="PF02579"/>
    </source>
</evidence>
<protein>
    <submittedName>
        <fullName evidence="2">Dinitrogenase iron-molybdenum cofactor biosynthesis protein</fullName>
    </submittedName>
</protein>
<dbReference type="AlphaFoldDB" id="S7TEJ3"/>
<dbReference type="SUPFAM" id="SSF53146">
    <property type="entry name" value="Nitrogenase accessory factor-like"/>
    <property type="match status" value="1"/>
</dbReference>
<accession>S7TEJ3</accession>
<dbReference type="STRING" id="1121439.dsat_2373"/>
<feature type="domain" description="Dinitrogenase iron-molybdenum cofactor biosynthesis" evidence="1">
    <location>
        <begin position="19"/>
        <end position="108"/>
    </location>
</feature>
<sequence>MSTTLIAIPSEQPGGLLAPVGQHFGHCELFTLVEVKNGEVSGVTTLPNMPHEHGGCMAPVNYLAQNGVNALIAGGMGMRPLMGFSQVGIDVFLGEVGQPVSRAVEAFLSGGLRRFSPEFTCGGQDCGS</sequence>
<dbReference type="EMBL" id="ATHI01000005">
    <property type="protein sequence ID" value="EPR35010.1"/>
    <property type="molecule type" value="Genomic_DNA"/>
</dbReference>
<evidence type="ECO:0000313" key="2">
    <source>
        <dbReference type="EMBL" id="EPR35010.1"/>
    </source>
</evidence>
<dbReference type="InterPro" id="IPR036105">
    <property type="entry name" value="DiNase_FeMo-co_biosyn_sf"/>
</dbReference>
<evidence type="ECO:0000313" key="3">
    <source>
        <dbReference type="Proteomes" id="UP000014975"/>
    </source>
</evidence>
<dbReference type="OrthoDB" id="280278at2"/>
<dbReference type="eggNOG" id="COG1433">
    <property type="taxonomic scope" value="Bacteria"/>
</dbReference>
<reference evidence="2 3" key="1">
    <citation type="journal article" date="2013" name="Genome Announc.">
        <title>Draft genome sequences for three mercury-methylating, sulfate-reducing bacteria.</title>
        <authorList>
            <person name="Brown S.D."/>
            <person name="Hurt R.A.Jr."/>
            <person name="Gilmour C.C."/>
            <person name="Elias D.A."/>
        </authorList>
    </citation>
    <scope>NUCLEOTIDE SEQUENCE [LARGE SCALE GENOMIC DNA]</scope>
    <source>
        <strain evidence="2 3">DSM 16529</strain>
    </source>
</reference>
<dbReference type="PANTHER" id="PTHR33937:SF2">
    <property type="entry name" value="DINITROGENASE IRON-MOLYBDENUM COFACTOR BIOSYNTHESIS DOMAIN-CONTAINING PROTEIN"/>
    <property type="match status" value="1"/>
</dbReference>
<name>S7TEJ3_9BACT</name>
<dbReference type="CDD" id="cd00851">
    <property type="entry name" value="MTH1175"/>
    <property type="match status" value="1"/>
</dbReference>
<dbReference type="Proteomes" id="UP000014975">
    <property type="component" value="Unassembled WGS sequence"/>
</dbReference>
<dbReference type="InterPro" id="IPR033913">
    <property type="entry name" value="MTH1175_dom"/>
</dbReference>
<dbReference type="InterPro" id="IPR051840">
    <property type="entry name" value="NifX/NifY_domain"/>
</dbReference>
<dbReference type="Gene3D" id="3.30.420.130">
    <property type="entry name" value="Dinitrogenase iron-molybdenum cofactor biosynthesis domain"/>
    <property type="match status" value="1"/>
</dbReference>
<dbReference type="RefSeq" id="WP_020886259.1">
    <property type="nucleotide sequence ID" value="NZ_ATHI01000005.1"/>
</dbReference>
<dbReference type="InterPro" id="IPR003731">
    <property type="entry name" value="Di-Nase_FeMo-co_biosynth"/>
</dbReference>
<comment type="caution">
    <text evidence="2">The sequence shown here is derived from an EMBL/GenBank/DDBJ whole genome shotgun (WGS) entry which is preliminary data.</text>
</comment>
<dbReference type="PANTHER" id="PTHR33937">
    <property type="entry name" value="IRON-MOLYBDENUM PROTEIN-RELATED-RELATED"/>
    <property type="match status" value="1"/>
</dbReference>
<organism evidence="2 3">
    <name type="scientific">Alkalidesulfovibrio alkalitolerans DSM 16529</name>
    <dbReference type="NCBI Taxonomy" id="1121439"/>
    <lineage>
        <taxon>Bacteria</taxon>
        <taxon>Pseudomonadati</taxon>
        <taxon>Thermodesulfobacteriota</taxon>
        <taxon>Desulfovibrionia</taxon>
        <taxon>Desulfovibrionales</taxon>
        <taxon>Desulfovibrionaceae</taxon>
        <taxon>Alkalidesulfovibrio</taxon>
    </lineage>
</organism>
<dbReference type="PATRIC" id="fig|1121439.3.peg.768"/>
<dbReference type="Pfam" id="PF02579">
    <property type="entry name" value="Nitro_FeMo-Co"/>
    <property type="match status" value="1"/>
</dbReference>
<proteinExistence type="predicted"/>
<gene>
    <name evidence="2" type="ORF">dsat_2373</name>
</gene>